<gene>
    <name evidence="4" type="ORF">RND71_019744</name>
</gene>
<dbReference type="SUPFAM" id="SSF50978">
    <property type="entry name" value="WD40 repeat-like"/>
    <property type="match status" value="1"/>
</dbReference>
<evidence type="ECO:0000256" key="1">
    <source>
        <dbReference type="ARBA" id="ARBA00022574"/>
    </source>
</evidence>
<evidence type="ECO:0000256" key="3">
    <source>
        <dbReference type="PROSITE-ProRule" id="PRU00221"/>
    </source>
</evidence>
<feature type="repeat" description="WD" evidence="3">
    <location>
        <begin position="15"/>
        <end position="57"/>
    </location>
</feature>
<organism evidence="4 5">
    <name type="scientific">Anisodus tanguticus</name>
    <dbReference type="NCBI Taxonomy" id="243964"/>
    <lineage>
        <taxon>Eukaryota</taxon>
        <taxon>Viridiplantae</taxon>
        <taxon>Streptophyta</taxon>
        <taxon>Embryophyta</taxon>
        <taxon>Tracheophyta</taxon>
        <taxon>Spermatophyta</taxon>
        <taxon>Magnoliopsida</taxon>
        <taxon>eudicotyledons</taxon>
        <taxon>Gunneridae</taxon>
        <taxon>Pentapetalae</taxon>
        <taxon>asterids</taxon>
        <taxon>lamiids</taxon>
        <taxon>Solanales</taxon>
        <taxon>Solanaceae</taxon>
        <taxon>Solanoideae</taxon>
        <taxon>Hyoscyameae</taxon>
        <taxon>Anisodus</taxon>
    </lineage>
</organism>
<evidence type="ECO:0008006" key="6">
    <source>
        <dbReference type="Google" id="ProtNLM"/>
    </source>
</evidence>
<accession>A0AAE1S015</accession>
<dbReference type="PROSITE" id="PS00678">
    <property type="entry name" value="WD_REPEATS_1"/>
    <property type="match status" value="1"/>
</dbReference>
<protein>
    <recommendedName>
        <fullName evidence="6">Coronin</fullName>
    </recommendedName>
</protein>
<dbReference type="AlphaFoldDB" id="A0AAE1S015"/>
<proteinExistence type="predicted"/>
<dbReference type="InterPro" id="IPR001680">
    <property type="entry name" value="WD40_rpt"/>
</dbReference>
<dbReference type="PANTHER" id="PTHR44376:SF8">
    <property type="entry name" value="TRANSCRIPTIONAL COREPRESSOR LEUNIG-LIKE"/>
    <property type="match status" value="1"/>
</dbReference>
<evidence type="ECO:0000256" key="2">
    <source>
        <dbReference type="ARBA" id="ARBA00022737"/>
    </source>
</evidence>
<dbReference type="PANTHER" id="PTHR44376">
    <property type="entry name" value="TRANSCRIPTIONAL REGULATOR OF FILAMENTOUS GROWTH FLO8"/>
    <property type="match status" value="1"/>
</dbReference>
<dbReference type="InterPro" id="IPR036322">
    <property type="entry name" value="WD40_repeat_dom_sf"/>
</dbReference>
<name>A0AAE1S015_9SOLA</name>
<dbReference type="PROSITE" id="PS50082">
    <property type="entry name" value="WD_REPEATS_2"/>
    <property type="match status" value="1"/>
</dbReference>
<comment type="caution">
    <text evidence="4">The sequence shown here is derived from an EMBL/GenBank/DDBJ whole genome shotgun (WGS) entry which is preliminary data.</text>
</comment>
<dbReference type="EMBL" id="JAVYJV010000010">
    <property type="protein sequence ID" value="KAK4360792.1"/>
    <property type="molecule type" value="Genomic_DNA"/>
</dbReference>
<keyword evidence="5" id="KW-1185">Reference proteome</keyword>
<sequence>MIWNAAMPSNPFQNLVGHDEHVMSTDFHPMKAGLLSSCDSNDEIRLWNVSEGDCKLILKVGVSVFFL</sequence>
<keyword evidence="2" id="KW-0677">Repeat</keyword>
<evidence type="ECO:0000313" key="5">
    <source>
        <dbReference type="Proteomes" id="UP001291623"/>
    </source>
</evidence>
<reference evidence="4" key="1">
    <citation type="submission" date="2023-12" db="EMBL/GenBank/DDBJ databases">
        <title>Genome assembly of Anisodus tanguticus.</title>
        <authorList>
            <person name="Wang Y.-J."/>
        </authorList>
    </citation>
    <scope>NUCLEOTIDE SEQUENCE</scope>
    <source>
        <strain evidence="4">KB-2021</strain>
        <tissue evidence="4">Leaf</tissue>
    </source>
</reference>
<dbReference type="InterPro" id="IPR019775">
    <property type="entry name" value="WD40_repeat_CS"/>
</dbReference>
<dbReference type="Gene3D" id="2.130.10.10">
    <property type="entry name" value="YVTN repeat-like/Quinoprotein amine dehydrogenase"/>
    <property type="match status" value="1"/>
</dbReference>
<evidence type="ECO:0000313" key="4">
    <source>
        <dbReference type="EMBL" id="KAK4360792.1"/>
    </source>
</evidence>
<dbReference type="InterPro" id="IPR044716">
    <property type="entry name" value="LEUNIG-like"/>
</dbReference>
<dbReference type="GO" id="GO:0003714">
    <property type="term" value="F:transcription corepressor activity"/>
    <property type="evidence" value="ECO:0007669"/>
    <property type="project" value="InterPro"/>
</dbReference>
<dbReference type="InterPro" id="IPR015943">
    <property type="entry name" value="WD40/YVTN_repeat-like_dom_sf"/>
</dbReference>
<keyword evidence="1 3" id="KW-0853">WD repeat</keyword>
<dbReference type="Proteomes" id="UP001291623">
    <property type="component" value="Unassembled WGS sequence"/>
</dbReference>